<dbReference type="PROSITE" id="PS50949">
    <property type="entry name" value="HTH_GNTR"/>
    <property type="match status" value="1"/>
</dbReference>
<dbReference type="AlphaFoldDB" id="A0A1G9RAF2"/>
<dbReference type="SMART" id="SM00345">
    <property type="entry name" value="HTH_GNTR"/>
    <property type="match status" value="1"/>
</dbReference>
<proteinExistence type="predicted"/>
<dbReference type="InterPro" id="IPR008920">
    <property type="entry name" value="TF_FadR/GntR_C"/>
</dbReference>
<evidence type="ECO:0000256" key="2">
    <source>
        <dbReference type="ARBA" id="ARBA00023125"/>
    </source>
</evidence>
<dbReference type="InterPro" id="IPR011711">
    <property type="entry name" value="GntR_C"/>
</dbReference>
<feature type="domain" description="HTH gntR-type" evidence="4">
    <location>
        <begin position="7"/>
        <end position="74"/>
    </location>
</feature>
<dbReference type="Pfam" id="PF00392">
    <property type="entry name" value="GntR"/>
    <property type="match status" value="1"/>
</dbReference>
<dbReference type="Pfam" id="PF07729">
    <property type="entry name" value="FCD"/>
    <property type="match status" value="1"/>
</dbReference>
<accession>A0A1G9RAF2</accession>
<dbReference type="PANTHER" id="PTHR43537">
    <property type="entry name" value="TRANSCRIPTIONAL REGULATOR, GNTR FAMILY"/>
    <property type="match status" value="1"/>
</dbReference>
<dbReference type="GO" id="GO:0003677">
    <property type="term" value="F:DNA binding"/>
    <property type="evidence" value="ECO:0007669"/>
    <property type="project" value="UniProtKB-KW"/>
</dbReference>
<evidence type="ECO:0000259" key="4">
    <source>
        <dbReference type="PROSITE" id="PS50949"/>
    </source>
</evidence>
<name>A0A1G9RAF2_9ACTN</name>
<keyword evidence="1" id="KW-0805">Transcription regulation</keyword>
<keyword evidence="3" id="KW-0804">Transcription</keyword>
<dbReference type="Gene3D" id="1.10.10.10">
    <property type="entry name" value="Winged helix-like DNA-binding domain superfamily/Winged helix DNA-binding domain"/>
    <property type="match status" value="1"/>
</dbReference>
<dbReference type="Proteomes" id="UP000198680">
    <property type="component" value="Unassembled WGS sequence"/>
</dbReference>
<evidence type="ECO:0000313" key="6">
    <source>
        <dbReference type="Proteomes" id="UP000198680"/>
    </source>
</evidence>
<evidence type="ECO:0000256" key="1">
    <source>
        <dbReference type="ARBA" id="ARBA00023015"/>
    </source>
</evidence>
<dbReference type="InterPro" id="IPR036390">
    <property type="entry name" value="WH_DNA-bd_sf"/>
</dbReference>
<keyword evidence="2" id="KW-0238">DNA-binding</keyword>
<dbReference type="InterPro" id="IPR000524">
    <property type="entry name" value="Tscrpt_reg_HTH_GntR"/>
</dbReference>
<dbReference type="GO" id="GO:0003700">
    <property type="term" value="F:DNA-binding transcription factor activity"/>
    <property type="evidence" value="ECO:0007669"/>
    <property type="project" value="InterPro"/>
</dbReference>
<dbReference type="RefSeq" id="WP_245700215.1">
    <property type="nucleotide sequence ID" value="NZ_FNHE01000004.1"/>
</dbReference>
<dbReference type="EMBL" id="FNHE01000004">
    <property type="protein sequence ID" value="SDM20080.1"/>
    <property type="molecule type" value="Genomic_DNA"/>
</dbReference>
<evidence type="ECO:0000313" key="5">
    <source>
        <dbReference type="EMBL" id="SDM20080.1"/>
    </source>
</evidence>
<gene>
    <name evidence="5" type="ORF">SAMN05660642_01839</name>
</gene>
<organism evidence="5 6">
    <name type="scientific">Geodermatophilus siccatus</name>
    <dbReference type="NCBI Taxonomy" id="1137991"/>
    <lineage>
        <taxon>Bacteria</taxon>
        <taxon>Bacillati</taxon>
        <taxon>Actinomycetota</taxon>
        <taxon>Actinomycetes</taxon>
        <taxon>Geodermatophilales</taxon>
        <taxon>Geodermatophilaceae</taxon>
        <taxon>Geodermatophilus</taxon>
    </lineage>
</organism>
<dbReference type="STRING" id="1137991.SAMN05660642_01839"/>
<protein>
    <submittedName>
        <fullName evidence="5">Transcriptional regulator, GntR family</fullName>
    </submittedName>
</protein>
<dbReference type="Gene3D" id="1.20.120.530">
    <property type="entry name" value="GntR ligand-binding domain-like"/>
    <property type="match status" value="1"/>
</dbReference>
<dbReference type="PANTHER" id="PTHR43537:SF24">
    <property type="entry name" value="GLUCONATE OPERON TRANSCRIPTIONAL REPRESSOR"/>
    <property type="match status" value="1"/>
</dbReference>
<reference evidence="6" key="1">
    <citation type="submission" date="2016-10" db="EMBL/GenBank/DDBJ databases">
        <authorList>
            <person name="Varghese N."/>
            <person name="Submissions S."/>
        </authorList>
    </citation>
    <scope>NUCLEOTIDE SEQUENCE [LARGE SCALE GENOMIC DNA]</scope>
    <source>
        <strain evidence="6">DSM 45419</strain>
    </source>
</reference>
<keyword evidence="6" id="KW-1185">Reference proteome</keyword>
<sequence length="230" mass="24739">MHGTGVATKSELAYARVREMVLGGELEPGSVLNQATLARRIGVSTTPLREALRRLAQQGLVELGAHRDARVAPLDAAEARDLVELRQDLDPLAAGLAAQRRTAADLAEMADSLARLESLAPDPSPAQLASHRRFHSALYRASHNALLVETLDGLWDKTDRYRRHALRAGRSEEEAARRAEEHRLLVEAVSDRDAAAATDLMRRHVETSLAARAAGSLTAGTAAAADRSPA</sequence>
<dbReference type="InterPro" id="IPR036388">
    <property type="entry name" value="WH-like_DNA-bd_sf"/>
</dbReference>
<dbReference type="SUPFAM" id="SSF48008">
    <property type="entry name" value="GntR ligand-binding domain-like"/>
    <property type="match status" value="1"/>
</dbReference>
<dbReference type="SUPFAM" id="SSF46785">
    <property type="entry name" value="Winged helix' DNA-binding domain"/>
    <property type="match status" value="1"/>
</dbReference>
<evidence type="ECO:0000256" key="3">
    <source>
        <dbReference type="ARBA" id="ARBA00023163"/>
    </source>
</evidence>
<dbReference type="SMART" id="SM00895">
    <property type="entry name" value="FCD"/>
    <property type="match status" value="1"/>
</dbReference>